<dbReference type="CDD" id="cd00009">
    <property type="entry name" value="AAA"/>
    <property type="match status" value="1"/>
</dbReference>
<dbReference type="InterPro" id="IPR006642">
    <property type="entry name" value="Rad18_UBZ4"/>
</dbReference>
<dbReference type="InterPro" id="IPR051314">
    <property type="entry name" value="AAA_ATPase_RarA/MGS1/WRNIP1"/>
</dbReference>
<dbReference type="InterPro" id="IPR027417">
    <property type="entry name" value="P-loop_NTPase"/>
</dbReference>
<dbReference type="SUPFAM" id="SSF52540">
    <property type="entry name" value="P-loop containing nucleoside triphosphate hydrolases"/>
    <property type="match status" value="1"/>
</dbReference>
<dbReference type="GO" id="GO:0003677">
    <property type="term" value="F:DNA binding"/>
    <property type="evidence" value="ECO:0007669"/>
    <property type="project" value="InterPro"/>
</dbReference>
<gene>
    <name evidence="12" type="primary">Wrnip1</name>
</gene>
<dbReference type="Proteomes" id="UP000694906">
    <property type="component" value="Unplaced"/>
</dbReference>
<feature type="region of interest" description="Disordered" evidence="9">
    <location>
        <begin position="550"/>
        <end position="580"/>
    </location>
</feature>
<evidence type="ECO:0000256" key="1">
    <source>
        <dbReference type="ARBA" id="ARBA00004123"/>
    </source>
</evidence>
<dbReference type="GO" id="GO:0008270">
    <property type="term" value="F:zinc ion binding"/>
    <property type="evidence" value="ECO:0007669"/>
    <property type="project" value="UniProtKB-KW"/>
</dbReference>
<protein>
    <submittedName>
        <fullName evidence="12">ATPase WRNIP1 isoform X1</fullName>
    </submittedName>
</protein>
<dbReference type="AlphaFoldDB" id="A0AAX6T4Q8"/>
<evidence type="ECO:0000256" key="4">
    <source>
        <dbReference type="ARBA" id="ARBA00022771"/>
    </source>
</evidence>
<evidence type="ECO:0000313" key="12">
    <source>
        <dbReference type="RefSeq" id="XP_021116409.1"/>
    </source>
</evidence>
<dbReference type="GO" id="GO:0000731">
    <property type="term" value="P:DNA synthesis involved in DNA repair"/>
    <property type="evidence" value="ECO:0007669"/>
    <property type="project" value="TreeGrafter"/>
</dbReference>
<dbReference type="Gene3D" id="3.40.50.300">
    <property type="entry name" value="P-loop containing nucleotide triphosphate hydrolases"/>
    <property type="match status" value="1"/>
</dbReference>
<dbReference type="Pfam" id="PF16193">
    <property type="entry name" value="AAA_assoc_2"/>
    <property type="match status" value="1"/>
</dbReference>
<dbReference type="Gene3D" id="1.10.8.60">
    <property type="match status" value="1"/>
</dbReference>
<name>A0AAX6T4Q8_HETGA</name>
<keyword evidence="11" id="KW-1185">Reference proteome</keyword>
<dbReference type="RefSeq" id="XP_021116409.1">
    <property type="nucleotide sequence ID" value="XM_021260750.1"/>
</dbReference>
<organism evidence="11 12">
    <name type="scientific">Heterocephalus glaber</name>
    <name type="common">Naked mole rat</name>
    <dbReference type="NCBI Taxonomy" id="10181"/>
    <lineage>
        <taxon>Eukaryota</taxon>
        <taxon>Metazoa</taxon>
        <taxon>Chordata</taxon>
        <taxon>Craniata</taxon>
        <taxon>Vertebrata</taxon>
        <taxon>Euteleostomi</taxon>
        <taxon>Mammalia</taxon>
        <taxon>Eutheria</taxon>
        <taxon>Euarchontoglires</taxon>
        <taxon>Glires</taxon>
        <taxon>Rodentia</taxon>
        <taxon>Hystricomorpha</taxon>
        <taxon>Bathyergidae</taxon>
        <taxon>Heterocephalus</taxon>
    </lineage>
</organism>
<dbReference type="CDD" id="cd18139">
    <property type="entry name" value="HLD_clamp_RarA"/>
    <property type="match status" value="1"/>
</dbReference>
<dbReference type="GO" id="GO:0016887">
    <property type="term" value="F:ATP hydrolysis activity"/>
    <property type="evidence" value="ECO:0007669"/>
    <property type="project" value="InterPro"/>
</dbReference>
<feature type="region of interest" description="Disordered" evidence="9">
    <location>
        <begin position="698"/>
        <end position="730"/>
    </location>
</feature>
<keyword evidence="5" id="KW-0862">Zinc</keyword>
<feature type="domain" description="UBZ4-type" evidence="10">
    <location>
        <begin position="17"/>
        <end position="44"/>
    </location>
</feature>
<evidence type="ECO:0000256" key="3">
    <source>
        <dbReference type="ARBA" id="ARBA00022763"/>
    </source>
</evidence>
<dbReference type="FunFam" id="1.10.8.60:FF:000054">
    <property type="entry name" value="ATPase WRNIP1 isoform 1"/>
    <property type="match status" value="1"/>
</dbReference>
<keyword evidence="6 8" id="KW-0234">DNA repair</keyword>
<feature type="region of interest" description="Disordered" evidence="9">
    <location>
        <begin position="619"/>
        <end position="658"/>
    </location>
</feature>
<dbReference type="FunFam" id="3.30.160.60:FF:000331">
    <property type="entry name" value="E3 ubiquitin-protein ligase RAD18"/>
    <property type="match status" value="1"/>
</dbReference>
<dbReference type="SMART" id="SM00734">
    <property type="entry name" value="ZnF_Rad18"/>
    <property type="match status" value="1"/>
</dbReference>
<evidence type="ECO:0000256" key="5">
    <source>
        <dbReference type="ARBA" id="ARBA00022833"/>
    </source>
</evidence>
<proteinExistence type="predicted"/>
<dbReference type="Gene3D" id="3.30.160.60">
    <property type="entry name" value="Classic Zinc Finger"/>
    <property type="match status" value="1"/>
</dbReference>
<feature type="compositionally biased region" description="Acidic residues" evidence="9">
    <location>
        <begin position="162"/>
        <end position="184"/>
    </location>
</feature>
<dbReference type="InterPro" id="IPR040539">
    <property type="entry name" value="Znf-WRNIP1_ubi"/>
</dbReference>
<dbReference type="PROSITE" id="PS51908">
    <property type="entry name" value="ZF_UBZ4"/>
    <property type="match status" value="1"/>
</dbReference>
<sequence length="771" mass="82711">MEVSGPEDDPFLSQLHQVQCPVCQQMMPAAHINSHLDRCLLLHPAGHAGHAEPAAGSHRAGERAKGPSPPGAKRRRLSESSALKQPATPTAAESSEGEGEEADDGGETESRESYDAPPTPSGARLIPDFPVARAGSPARKGSGKRPAAAAAAGSASPRSWDEAEAQEELEEAGGDGDADADGEDDPGHWDADAADAAFGTGGGSRAHPRALAAEEIRQMLEGKPLADKMRPDTLQDYIGQSRAVGQETLLRSLLETNEIPSLILWGPPGCGKTTLAHIIANNSKKHSIRFVTLSATNAKTNDVRDVIKQAQNEKSFFKRKTILFIDEIHRFNKSQQDTFLPHVECGTLTLIGATTENPSFQVNAALLSRCRVIVLEKLPVEAMVTILMRAINSLGIHILDSSRPTDPLSHSSNSSSEPSVLMEDKAVDTLAYLSDGDARTGLNGLQLAVLARLSSRKMFCKKSGQTYSPSRVLITENDVKEGLQRSHILYDRAAHRGAKGELDPTPSLAHALWQRTVYFSGCRGGALQLHLRPAQGHARLRPERLPLLARTHARGRRGPAVRGSEAGEVRQRGHRPGRPICTDTSSCCLPRLPLYRHARMRGASGPVCGLLRQSPEVDRGVQRLQQRQSLPAEPPGSPAPGAPAPEERAHPAAEGPGLWQGLQVQPHVQRARGAGVPARGAERCRLLQAEAVLTRRCPEKGAASQGGQRGEQRVQRLPAAGRDRPALCARSPRAPGVEAVPSAKRVTLKLCSFAPRAMVMLMKYLAALCND</sequence>
<dbReference type="GO" id="GO:0005634">
    <property type="term" value="C:nucleus"/>
    <property type="evidence" value="ECO:0007669"/>
    <property type="project" value="UniProtKB-SubCell"/>
</dbReference>
<dbReference type="InterPro" id="IPR032423">
    <property type="entry name" value="AAA_assoc_2"/>
</dbReference>
<reference evidence="12" key="1">
    <citation type="submission" date="2025-08" db="UniProtKB">
        <authorList>
            <consortium name="RefSeq"/>
        </authorList>
    </citation>
    <scope>IDENTIFICATION</scope>
</reference>
<evidence type="ECO:0000259" key="10">
    <source>
        <dbReference type="PROSITE" id="PS51908"/>
    </source>
</evidence>
<dbReference type="SMART" id="SM00382">
    <property type="entry name" value="AAA"/>
    <property type="match status" value="1"/>
</dbReference>
<dbReference type="PANTHER" id="PTHR13779">
    <property type="entry name" value="WERNER HELICASE-INTERACTING PROTEIN 1 FAMILY MEMBER"/>
    <property type="match status" value="1"/>
</dbReference>
<comment type="subcellular location">
    <subcellularLocation>
        <location evidence="1">Nucleus</location>
    </subcellularLocation>
</comment>
<evidence type="ECO:0000256" key="8">
    <source>
        <dbReference type="PROSITE-ProRule" id="PRU01256"/>
    </source>
</evidence>
<dbReference type="GO" id="GO:0005524">
    <property type="term" value="F:ATP binding"/>
    <property type="evidence" value="ECO:0007669"/>
    <property type="project" value="InterPro"/>
</dbReference>
<keyword evidence="7" id="KW-0539">Nucleus</keyword>
<dbReference type="GO" id="GO:0006261">
    <property type="term" value="P:DNA-templated DNA replication"/>
    <property type="evidence" value="ECO:0007669"/>
    <property type="project" value="TreeGrafter"/>
</dbReference>
<accession>A0AAX6T4Q8</accession>
<feature type="region of interest" description="Disordered" evidence="9">
    <location>
        <begin position="49"/>
        <end position="207"/>
    </location>
</feature>
<dbReference type="PANTHER" id="PTHR13779:SF7">
    <property type="entry name" value="ATPASE WRNIP1"/>
    <property type="match status" value="1"/>
</dbReference>
<keyword evidence="3 8" id="KW-0227">DNA damage</keyword>
<dbReference type="InterPro" id="IPR003959">
    <property type="entry name" value="ATPase_AAA_core"/>
</dbReference>
<dbReference type="Pfam" id="PF18279">
    <property type="entry name" value="zf-WRNIP1_ubi"/>
    <property type="match status" value="1"/>
</dbReference>
<dbReference type="Pfam" id="PF00004">
    <property type="entry name" value="AAA"/>
    <property type="match status" value="1"/>
</dbReference>
<dbReference type="GO" id="GO:0017116">
    <property type="term" value="F:single-stranded DNA helicase activity"/>
    <property type="evidence" value="ECO:0007669"/>
    <property type="project" value="TreeGrafter"/>
</dbReference>
<evidence type="ECO:0000256" key="7">
    <source>
        <dbReference type="ARBA" id="ARBA00023242"/>
    </source>
</evidence>
<evidence type="ECO:0000256" key="6">
    <source>
        <dbReference type="ARBA" id="ARBA00023204"/>
    </source>
</evidence>
<evidence type="ECO:0000256" key="9">
    <source>
        <dbReference type="SAM" id="MobiDB-lite"/>
    </source>
</evidence>
<dbReference type="CTD" id="56897"/>
<evidence type="ECO:0000256" key="2">
    <source>
        <dbReference type="ARBA" id="ARBA00022723"/>
    </source>
</evidence>
<keyword evidence="4 8" id="KW-0863">Zinc-finger</keyword>
<dbReference type="InterPro" id="IPR003593">
    <property type="entry name" value="AAA+_ATPase"/>
</dbReference>
<dbReference type="GeneID" id="101701117"/>
<dbReference type="GO" id="GO:0008047">
    <property type="term" value="F:enzyme activator activity"/>
    <property type="evidence" value="ECO:0007669"/>
    <property type="project" value="TreeGrafter"/>
</dbReference>
<evidence type="ECO:0000313" key="11">
    <source>
        <dbReference type="Proteomes" id="UP000694906"/>
    </source>
</evidence>
<feature type="compositionally biased region" description="Acidic residues" evidence="9">
    <location>
        <begin position="95"/>
        <end position="107"/>
    </location>
</feature>
<feature type="compositionally biased region" description="Pro residues" evidence="9">
    <location>
        <begin position="632"/>
        <end position="643"/>
    </location>
</feature>
<dbReference type="FunFam" id="3.40.50.300:FF:000137">
    <property type="entry name" value="Replication-associated recombination protein A"/>
    <property type="match status" value="1"/>
</dbReference>
<keyword evidence="2" id="KW-0479">Metal-binding</keyword>
<feature type="compositionally biased region" description="Low complexity" evidence="9">
    <location>
        <begin position="138"/>
        <end position="158"/>
    </location>
</feature>